<name>A0ABV0NHT7_9TELE</name>
<keyword evidence="2" id="KW-1185">Reference proteome</keyword>
<evidence type="ECO:0000313" key="2">
    <source>
        <dbReference type="Proteomes" id="UP001476798"/>
    </source>
</evidence>
<proteinExistence type="predicted"/>
<sequence>WLSSSREAVGSLLSLWQRNQSHPWDRMVGFIASCVHFMLGLLGQQPVICVNRPVLVV</sequence>
<evidence type="ECO:0000313" key="1">
    <source>
        <dbReference type="EMBL" id="MEQ2170979.1"/>
    </source>
</evidence>
<accession>A0ABV0NHT7</accession>
<reference evidence="1 2" key="1">
    <citation type="submission" date="2021-06" db="EMBL/GenBank/DDBJ databases">
        <authorList>
            <person name="Palmer J.M."/>
        </authorList>
    </citation>
    <scope>NUCLEOTIDE SEQUENCE [LARGE SCALE GENOMIC DNA]</scope>
    <source>
        <strain evidence="1 2">GA_2019</strain>
        <tissue evidence="1">Muscle</tissue>
    </source>
</reference>
<gene>
    <name evidence="1" type="ORF">GOODEAATRI_005997</name>
</gene>
<feature type="non-terminal residue" evidence="1">
    <location>
        <position position="1"/>
    </location>
</feature>
<dbReference type="EMBL" id="JAHRIO010040261">
    <property type="protein sequence ID" value="MEQ2170979.1"/>
    <property type="molecule type" value="Genomic_DNA"/>
</dbReference>
<organism evidence="1 2">
    <name type="scientific">Goodea atripinnis</name>
    <dbReference type="NCBI Taxonomy" id="208336"/>
    <lineage>
        <taxon>Eukaryota</taxon>
        <taxon>Metazoa</taxon>
        <taxon>Chordata</taxon>
        <taxon>Craniata</taxon>
        <taxon>Vertebrata</taxon>
        <taxon>Euteleostomi</taxon>
        <taxon>Actinopterygii</taxon>
        <taxon>Neopterygii</taxon>
        <taxon>Teleostei</taxon>
        <taxon>Neoteleostei</taxon>
        <taxon>Acanthomorphata</taxon>
        <taxon>Ovalentaria</taxon>
        <taxon>Atherinomorphae</taxon>
        <taxon>Cyprinodontiformes</taxon>
        <taxon>Goodeidae</taxon>
        <taxon>Goodea</taxon>
    </lineage>
</organism>
<protein>
    <submittedName>
        <fullName evidence="1">Uncharacterized protein</fullName>
    </submittedName>
</protein>
<dbReference type="Proteomes" id="UP001476798">
    <property type="component" value="Unassembled WGS sequence"/>
</dbReference>
<comment type="caution">
    <text evidence="1">The sequence shown here is derived from an EMBL/GenBank/DDBJ whole genome shotgun (WGS) entry which is preliminary data.</text>
</comment>